<proteinExistence type="predicted"/>
<comment type="caution">
    <text evidence="3">The sequence shown here is derived from an EMBL/GenBank/DDBJ whole genome shotgun (WGS) entry which is preliminary data.</text>
</comment>
<reference evidence="3 4" key="1">
    <citation type="submission" date="2021-06" db="EMBL/GenBank/DDBJ databases">
        <title>Rheinheimera indica sp. nov., isolated from deep-sea sediment.</title>
        <authorList>
            <person name="Wang Z."/>
            <person name="Zhang X.-Y."/>
        </authorList>
    </citation>
    <scope>NUCLEOTIDE SEQUENCE [LARGE SCALE GENOMIC DNA]</scope>
    <source>
        <strain evidence="3 4">SM2107</strain>
    </source>
</reference>
<dbReference type="EMBL" id="JAHRID010000007">
    <property type="protein sequence ID" value="MBV2130425.1"/>
    <property type="molecule type" value="Genomic_DNA"/>
</dbReference>
<keyword evidence="1" id="KW-0732">Signal</keyword>
<feature type="signal peptide" evidence="1">
    <location>
        <begin position="1"/>
        <end position="23"/>
    </location>
</feature>
<dbReference type="PROSITE" id="PS50106">
    <property type="entry name" value="PDZ"/>
    <property type="match status" value="1"/>
</dbReference>
<evidence type="ECO:0000313" key="4">
    <source>
        <dbReference type="Proteomes" id="UP000704611"/>
    </source>
</evidence>
<sequence>MKVSKLARLYAVMTALWVTGADAQQPEATQDIIEAVQTAIMASGNAAEDGPLIIEEPARNYYHFGAVMDRQHKILAVTPDSDAERAGVQVGDKVSQINNATLDSTSLEDVLALLNDFEEGKPFNVWVNRAGKAIKLQSTVTRRTIPAWRLVINPEQTTDTAKPLQTGGCGFVSVFYFPPRTRELFPTAIRAAGDTDFRTEPYRRTDVVKVGTGLQDIELAEQIALPRVRWNRSDLWERRKQLTQVLQLKIEPNKVYHLASRYIDKPEERTDPAKYWEPVVWKVTDRQCE</sequence>
<dbReference type="Pfam" id="PF17820">
    <property type="entry name" value="PDZ_6"/>
    <property type="match status" value="1"/>
</dbReference>
<dbReference type="Proteomes" id="UP000704611">
    <property type="component" value="Unassembled WGS sequence"/>
</dbReference>
<dbReference type="InterPro" id="IPR041489">
    <property type="entry name" value="PDZ_6"/>
</dbReference>
<feature type="domain" description="PDZ" evidence="2">
    <location>
        <begin position="51"/>
        <end position="116"/>
    </location>
</feature>
<name>A0ABS6MPC3_9GAMM</name>
<organism evidence="3 4">
    <name type="scientific">Arsukibacterium indicum</name>
    <dbReference type="NCBI Taxonomy" id="2848612"/>
    <lineage>
        <taxon>Bacteria</taxon>
        <taxon>Pseudomonadati</taxon>
        <taxon>Pseudomonadota</taxon>
        <taxon>Gammaproteobacteria</taxon>
        <taxon>Chromatiales</taxon>
        <taxon>Chromatiaceae</taxon>
        <taxon>Arsukibacterium</taxon>
    </lineage>
</organism>
<evidence type="ECO:0000256" key="1">
    <source>
        <dbReference type="SAM" id="SignalP"/>
    </source>
</evidence>
<protein>
    <submittedName>
        <fullName evidence="3">PDZ domain-containing protein</fullName>
    </submittedName>
</protein>
<accession>A0ABS6MPC3</accession>
<evidence type="ECO:0000259" key="2">
    <source>
        <dbReference type="PROSITE" id="PS50106"/>
    </source>
</evidence>
<gene>
    <name evidence="3" type="ORF">KQY15_15120</name>
</gene>
<dbReference type="RefSeq" id="WP_217670627.1">
    <property type="nucleotide sequence ID" value="NZ_JAHRID010000007.1"/>
</dbReference>
<dbReference type="InterPro" id="IPR001478">
    <property type="entry name" value="PDZ"/>
</dbReference>
<keyword evidence="4" id="KW-1185">Reference proteome</keyword>
<feature type="chain" id="PRO_5047133748" evidence="1">
    <location>
        <begin position="24"/>
        <end position="289"/>
    </location>
</feature>
<evidence type="ECO:0000313" key="3">
    <source>
        <dbReference type="EMBL" id="MBV2130425.1"/>
    </source>
</evidence>